<dbReference type="GO" id="GO:0016765">
    <property type="term" value="F:transferase activity, transferring alkyl or aryl (other than methyl) groups"/>
    <property type="evidence" value="ECO:0007669"/>
    <property type="project" value="InterPro"/>
</dbReference>
<dbReference type="InterPro" id="IPR000537">
    <property type="entry name" value="UbiA_prenyltransferase"/>
</dbReference>
<dbReference type="Pfam" id="PF01040">
    <property type="entry name" value="UbiA"/>
    <property type="match status" value="1"/>
</dbReference>
<dbReference type="PATRIC" id="fig|507754.4.peg.1893"/>
<protein>
    <submittedName>
        <fullName evidence="6">Digeranylgeranylglyceryl phosphate synthase</fullName>
    </submittedName>
</protein>
<dbReference type="PANTHER" id="PTHR42723">
    <property type="entry name" value="CHLOROPHYLL SYNTHASE"/>
    <property type="match status" value="1"/>
</dbReference>
<dbReference type="InterPro" id="IPR044878">
    <property type="entry name" value="UbiA_sf"/>
</dbReference>
<dbReference type="CDD" id="cd13961">
    <property type="entry name" value="PT_UbiA_DGGGPS"/>
    <property type="match status" value="1"/>
</dbReference>
<dbReference type="GO" id="GO:0005886">
    <property type="term" value="C:plasma membrane"/>
    <property type="evidence" value="ECO:0007669"/>
    <property type="project" value="UniProtKB-SubCell"/>
</dbReference>
<feature type="transmembrane region" description="Helical" evidence="5">
    <location>
        <begin position="224"/>
        <end position="241"/>
    </location>
</feature>
<evidence type="ECO:0000256" key="3">
    <source>
        <dbReference type="ARBA" id="ARBA00022989"/>
    </source>
</evidence>
<keyword evidence="4 5" id="KW-0472">Membrane</keyword>
<feature type="transmembrane region" description="Helical" evidence="5">
    <location>
        <begin position="133"/>
        <end position="165"/>
    </location>
</feature>
<feature type="transmembrane region" description="Helical" evidence="5">
    <location>
        <begin position="84"/>
        <end position="113"/>
    </location>
</feature>
<feature type="transmembrane region" description="Helical" evidence="5">
    <location>
        <begin position="12"/>
        <end position="33"/>
    </location>
</feature>
<name>A0A0P9CL80_9ARCH</name>
<organism evidence="6 7">
    <name type="scientific">Acidiplasma aeolicum</name>
    <dbReference type="NCBI Taxonomy" id="507754"/>
    <lineage>
        <taxon>Archaea</taxon>
        <taxon>Methanobacteriati</taxon>
        <taxon>Thermoplasmatota</taxon>
        <taxon>Thermoplasmata</taxon>
        <taxon>Thermoplasmatales</taxon>
        <taxon>Ferroplasmaceae</taxon>
        <taxon>Acidiplasma</taxon>
    </lineage>
</organism>
<evidence type="ECO:0000256" key="4">
    <source>
        <dbReference type="ARBA" id="ARBA00023136"/>
    </source>
</evidence>
<dbReference type="GeneID" id="84222467"/>
<dbReference type="EMBL" id="LJCQ01000226">
    <property type="protein sequence ID" value="KPV46529.1"/>
    <property type="molecule type" value="Genomic_DNA"/>
</dbReference>
<comment type="caution">
    <text evidence="6">The sequence shown here is derived from an EMBL/GenBank/DDBJ whole genome shotgun (WGS) entry which is preliminary data.</text>
</comment>
<dbReference type="Gene3D" id="1.10.357.140">
    <property type="entry name" value="UbiA prenyltransferase"/>
    <property type="match status" value="1"/>
</dbReference>
<dbReference type="InterPro" id="IPR050475">
    <property type="entry name" value="Prenyltransferase_related"/>
</dbReference>
<keyword evidence="2 5" id="KW-0812">Transmembrane</keyword>
<feature type="transmembrane region" description="Helical" evidence="5">
    <location>
        <begin position="39"/>
        <end position="56"/>
    </location>
</feature>
<evidence type="ECO:0000256" key="1">
    <source>
        <dbReference type="ARBA" id="ARBA00004651"/>
    </source>
</evidence>
<evidence type="ECO:0000313" key="7">
    <source>
        <dbReference type="Proteomes" id="UP000050515"/>
    </source>
</evidence>
<feature type="transmembrane region" description="Helical" evidence="5">
    <location>
        <begin position="199"/>
        <end position="218"/>
    </location>
</feature>
<dbReference type="AlphaFoldDB" id="A0A0P9CL80"/>
<keyword evidence="3 5" id="KW-1133">Transmembrane helix</keyword>
<evidence type="ECO:0000256" key="5">
    <source>
        <dbReference type="SAM" id="Phobius"/>
    </source>
</evidence>
<evidence type="ECO:0000313" key="6">
    <source>
        <dbReference type="EMBL" id="KPV46529.1"/>
    </source>
</evidence>
<dbReference type="Proteomes" id="UP000050515">
    <property type="component" value="Unassembled WGS sequence"/>
</dbReference>
<reference evidence="6 7" key="1">
    <citation type="submission" date="2015-09" db="EMBL/GenBank/DDBJ databases">
        <title>Draft genome sequence of Acidiplasma aeolicum DSM 18409.</title>
        <authorList>
            <person name="Hemp J."/>
        </authorList>
    </citation>
    <scope>NUCLEOTIDE SEQUENCE [LARGE SCALE GENOMIC DNA]</scope>
    <source>
        <strain evidence="6 7">V</strain>
    </source>
</reference>
<proteinExistence type="predicted"/>
<sequence length="271" mass="30232">MNPWIRILRPVNALMGFFSIYIIGFIAVNVMFYKFLVPLTLGAISVFLVTGAGNIINDISDLNTDKINHPDRPLPSGKITRQSALTASIIIFIIAIIVSSFISYRISLIVFIAEMLLVSYEFKTKKLGLTGNFTISLLIGMIFLFGGVITDSLLKMTLLFLLAFFSNFSREIMKDIEDIKGDQDRMTFPKKYGIGNAKILSTVFVGITVSISAVPYLIKILSVYYLYAVIIDDFIFIYSVVIMRKSVSEGQKVSKIAMIFGMFSFLLGGIN</sequence>
<gene>
    <name evidence="6" type="ORF">SE19_05095</name>
</gene>
<dbReference type="RefSeq" id="WP_048101523.1">
    <property type="nucleotide sequence ID" value="NZ_LJCQ01000226.1"/>
</dbReference>
<comment type="subcellular location">
    <subcellularLocation>
        <location evidence="1">Cell membrane</location>
        <topology evidence="1">Multi-pass membrane protein</topology>
    </subcellularLocation>
</comment>
<accession>A0A0P9CL80</accession>
<dbReference type="PANTHER" id="PTHR42723:SF1">
    <property type="entry name" value="CHLOROPHYLL SYNTHASE, CHLOROPLASTIC"/>
    <property type="match status" value="1"/>
</dbReference>
<evidence type="ECO:0000256" key="2">
    <source>
        <dbReference type="ARBA" id="ARBA00022692"/>
    </source>
</evidence>